<dbReference type="HOGENOM" id="CLU_1610552_0_0_1"/>
<dbReference type="AlphaFoldDB" id="M2QJU0"/>
<evidence type="ECO:0000256" key="2">
    <source>
        <dbReference type="SAM" id="Phobius"/>
    </source>
</evidence>
<keyword evidence="2" id="KW-0812">Transmembrane</keyword>
<sequence length="165" mass="17182">MSSPPPASVSFNDPNNSAQLSTTKNAESFTAGASNPSSTSSFSPTHPQPSVAGDTLSHPHSTYIILGAVLGSIVVTVAVAYIVSLWKKLRRRSKRTYVSSATGRPAGSKPLNSSVNLPGSDASTIVGMSELYRPAPAPPASSALPSGMSRREQLLIEEVQRSDST</sequence>
<proteinExistence type="predicted"/>
<reference evidence="3 4" key="1">
    <citation type="journal article" date="2012" name="Proc. Natl. Acad. Sci. U.S.A.">
        <title>Comparative genomics of Ceriporiopsis subvermispora and Phanerochaete chrysosporium provide insight into selective ligninolysis.</title>
        <authorList>
            <person name="Fernandez-Fueyo E."/>
            <person name="Ruiz-Duenas F.J."/>
            <person name="Ferreira P."/>
            <person name="Floudas D."/>
            <person name="Hibbett D.S."/>
            <person name="Canessa P."/>
            <person name="Larrondo L.F."/>
            <person name="James T.Y."/>
            <person name="Seelenfreund D."/>
            <person name="Lobos S."/>
            <person name="Polanco R."/>
            <person name="Tello M."/>
            <person name="Honda Y."/>
            <person name="Watanabe T."/>
            <person name="Watanabe T."/>
            <person name="Ryu J.S."/>
            <person name="Kubicek C.P."/>
            <person name="Schmoll M."/>
            <person name="Gaskell J."/>
            <person name="Hammel K.E."/>
            <person name="St John F.J."/>
            <person name="Vanden Wymelenberg A."/>
            <person name="Sabat G."/>
            <person name="Splinter BonDurant S."/>
            <person name="Syed K."/>
            <person name="Yadav J.S."/>
            <person name="Doddapaneni H."/>
            <person name="Subramanian V."/>
            <person name="Lavin J.L."/>
            <person name="Oguiza J.A."/>
            <person name="Perez G."/>
            <person name="Pisabarro A.G."/>
            <person name="Ramirez L."/>
            <person name="Santoyo F."/>
            <person name="Master E."/>
            <person name="Coutinho P.M."/>
            <person name="Henrissat B."/>
            <person name="Lombard V."/>
            <person name="Magnuson J.K."/>
            <person name="Kuees U."/>
            <person name="Hori C."/>
            <person name="Igarashi K."/>
            <person name="Samejima M."/>
            <person name="Held B.W."/>
            <person name="Barry K.W."/>
            <person name="LaButti K.M."/>
            <person name="Lapidus A."/>
            <person name="Lindquist E.A."/>
            <person name="Lucas S.M."/>
            <person name="Riley R."/>
            <person name="Salamov A.A."/>
            <person name="Hoffmeister D."/>
            <person name="Schwenk D."/>
            <person name="Hadar Y."/>
            <person name="Yarden O."/>
            <person name="de Vries R.P."/>
            <person name="Wiebenga A."/>
            <person name="Stenlid J."/>
            <person name="Eastwood D."/>
            <person name="Grigoriev I.V."/>
            <person name="Berka R.M."/>
            <person name="Blanchette R.A."/>
            <person name="Kersten P."/>
            <person name="Martinez A.T."/>
            <person name="Vicuna R."/>
            <person name="Cullen D."/>
        </authorList>
    </citation>
    <scope>NUCLEOTIDE SEQUENCE [LARGE SCALE GENOMIC DNA]</scope>
    <source>
        <strain evidence="3 4">B</strain>
    </source>
</reference>
<evidence type="ECO:0000313" key="4">
    <source>
        <dbReference type="Proteomes" id="UP000016930"/>
    </source>
</evidence>
<keyword evidence="2" id="KW-1133">Transmembrane helix</keyword>
<protein>
    <submittedName>
        <fullName evidence="3">Uncharacterized protein</fullName>
    </submittedName>
</protein>
<keyword evidence="2" id="KW-0472">Membrane</keyword>
<keyword evidence="4" id="KW-1185">Reference proteome</keyword>
<feature type="region of interest" description="Disordered" evidence="1">
    <location>
        <begin position="1"/>
        <end position="54"/>
    </location>
</feature>
<feature type="compositionally biased region" description="Polar residues" evidence="1">
    <location>
        <begin position="110"/>
        <end position="119"/>
    </location>
</feature>
<organism evidence="3 4">
    <name type="scientific">Ceriporiopsis subvermispora (strain B)</name>
    <name type="common">White-rot fungus</name>
    <name type="synonym">Gelatoporia subvermispora</name>
    <dbReference type="NCBI Taxonomy" id="914234"/>
    <lineage>
        <taxon>Eukaryota</taxon>
        <taxon>Fungi</taxon>
        <taxon>Dikarya</taxon>
        <taxon>Basidiomycota</taxon>
        <taxon>Agaricomycotina</taxon>
        <taxon>Agaricomycetes</taxon>
        <taxon>Polyporales</taxon>
        <taxon>Gelatoporiaceae</taxon>
        <taxon>Gelatoporia</taxon>
    </lineage>
</organism>
<gene>
    <name evidence="3" type="ORF">CERSUDRAFT_94308</name>
</gene>
<accession>M2QJU0</accession>
<feature type="transmembrane region" description="Helical" evidence="2">
    <location>
        <begin position="63"/>
        <end position="86"/>
    </location>
</feature>
<dbReference type="Proteomes" id="UP000016930">
    <property type="component" value="Unassembled WGS sequence"/>
</dbReference>
<evidence type="ECO:0000256" key="1">
    <source>
        <dbReference type="SAM" id="MobiDB-lite"/>
    </source>
</evidence>
<dbReference type="EMBL" id="KB445796">
    <property type="protein sequence ID" value="EMD37303.1"/>
    <property type="molecule type" value="Genomic_DNA"/>
</dbReference>
<name>M2QJU0_CERS8</name>
<feature type="compositionally biased region" description="Polar residues" evidence="1">
    <location>
        <begin position="8"/>
        <end position="33"/>
    </location>
</feature>
<evidence type="ECO:0000313" key="3">
    <source>
        <dbReference type="EMBL" id="EMD37303.1"/>
    </source>
</evidence>
<feature type="region of interest" description="Disordered" evidence="1">
    <location>
        <begin position="94"/>
        <end position="119"/>
    </location>
</feature>
<feature type="compositionally biased region" description="Low complexity" evidence="1">
    <location>
        <begin position="34"/>
        <end position="50"/>
    </location>
</feature>